<name>A0A068RX42_9FUNG</name>
<evidence type="ECO:0000256" key="1">
    <source>
        <dbReference type="SAM" id="MobiDB-lite"/>
    </source>
</evidence>
<accession>A0A068RX42</accession>
<feature type="compositionally biased region" description="Low complexity" evidence="1">
    <location>
        <begin position="82"/>
        <end position="107"/>
    </location>
</feature>
<evidence type="ECO:0000313" key="2">
    <source>
        <dbReference type="EMBL" id="CDH54544.1"/>
    </source>
</evidence>
<keyword evidence="3" id="KW-1185">Reference proteome</keyword>
<feature type="compositionally biased region" description="Acidic residues" evidence="1">
    <location>
        <begin position="211"/>
        <end position="235"/>
    </location>
</feature>
<feature type="region of interest" description="Disordered" evidence="1">
    <location>
        <begin position="82"/>
        <end position="112"/>
    </location>
</feature>
<feature type="compositionally biased region" description="Low complexity" evidence="1">
    <location>
        <begin position="13"/>
        <end position="22"/>
    </location>
</feature>
<organism evidence="2 3">
    <name type="scientific">Lichtheimia corymbifera JMRC:FSU:9682</name>
    <dbReference type="NCBI Taxonomy" id="1263082"/>
    <lineage>
        <taxon>Eukaryota</taxon>
        <taxon>Fungi</taxon>
        <taxon>Fungi incertae sedis</taxon>
        <taxon>Mucoromycota</taxon>
        <taxon>Mucoromycotina</taxon>
        <taxon>Mucoromycetes</taxon>
        <taxon>Mucorales</taxon>
        <taxon>Lichtheimiaceae</taxon>
        <taxon>Lichtheimia</taxon>
    </lineage>
</organism>
<dbReference type="Proteomes" id="UP000027586">
    <property type="component" value="Unassembled WGS sequence"/>
</dbReference>
<dbReference type="VEuPathDB" id="FungiDB:LCOR_05779.1"/>
<reference evidence="2" key="1">
    <citation type="submission" date="2013-08" db="EMBL/GenBank/DDBJ databases">
        <title>Gene expansion shapes genome architecture in the human pathogen Lichtheimia corymbifera: an evolutionary genomics analysis in the ancient terrestrial Mucorales (Mucoromycotina).</title>
        <authorList>
            <person name="Schwartze V.U."/>
            <person name="Winter S."/>
            <person name="Shelest E."/>
            <person name="Marcet-Houben M."/>
            <person name="Horn F."/>
            <person name="Wehner S."/>
            <person name="Hoffmann K."/>
            <person name="Riege K."/>
            <person name="Sammeth M."/>
            <person name="Nowrousian M."/>
            <person name="Valiante V."/>
            <person name="Linde J."/>
            <person name="Jacobsen I.D."/>
            <person name="Marz M."/>
            <person name="Brakhage A.A."/>
            <person name="Gabaldon T."/>
            <person name="Bocker S."/>
            <person name="Voigt K."/>
        </authorList>
    </citation>
    <scope>NUCLEOTIDE SEQUENCE [LARGE SCALE GENOMIC DNA]</scope>
    <source>
        <strain evidence="2">FSU 9682</strain>
    </source>
</reference>
<dbReference type="AlphaFoldDB" id="A0A068RX42"/>
<comment type="caution">
    <text evidence="2">The sequence shown here is derived from an EMBL/GenBank/DDBJ whole genome shotgun (WGS) entry which is preliminary data.</text>
</comment>
<feature type="region of interest" description="Disordered" evidence="1">
    <location>
        <begin position="211"/>
        <end position="246"/>
    </location>
</feature>
<sequence length="364" mass="40529">MSIPILNKNHTTQQQQQQSSSSAAALSWMDDYYEGRTLSMQGSFLVINKAWEHKDNNNFDPCQEEHGHHDLVATPCLMSSTRRASHSSSSNSSSMDDCSSISSSGSSSDDDTMINISASSMRDSFLHVDLAAATASTANDSGRAQHHPYARWTHETQTGARQPRWSFTTTAALTRPLCGNTSTNNIGPYDLTLLQREDRECFQDDDCCAVEEEEENDDDDDDDDETVVDKDEQEQEQFQKQVPDKPLRRPSLLSALLCGGSHTVVNGSSPPPVHLTCEENKEQQQHPSSSPPFPSSDYCKKNINNNNDNLSSSLQYCVDWEQLQNAGPLFVTTTTTLISQPAEQMAPSHSTLHYRLEPFQSGWW</sequence>
<feature type="region of interest" description="Disordered" evidence="1">
    <location>
        <begin position="263"/>
        <end position="296"/>
    </location>
</feature>
<gene>
    <name evidence="2" type="ORF">LCOR_05779.1</name>
</gene>
<dbReference type="EMBL" id="CBTN010000023">
    <property type="protein sequence ID" value="CDH54544.1"/>
    <property type="molecule type" value="Genomic_DNA"/>
</dbReference>
<feature type="region of interest" description="Disordered" evidence="1">
    <location>
        <begin position="1"/>
        <end position="22"/>
    </location>
</feature>
<protein>
    <submittedName>
        <fullName evidence="2">Uncharacterized protein</fullName>
    </submittedName>
</protein>
<evidence type="ECO:0000313" key="3">
    <source>
        <dbReference type="Proteomes" id="UP000027586"/>
    </source>
</evidence>
<proteinExistence type="predicted"/>
<dbReference type="OrthoDB" id="2286301at2759"/>